<dbReference type="NCBIfam" id="NF037979">
    <property type="entry name" value="Na_transp"/>
    <property type="match status" value="1"/>
</dbReference>
<dbReference type="InterPro" id="IPR047218">
    <property type="entry name" value="YocR/YhdH-like"/>
</dbReference>
<dbReference type="PROSITE" id="PS50267">
    <property type="entry name" value="NA_NEUROTRAN_SYMP_3"/>
    <property type="match status" value="1"/>
</dbReference>
<feature type="transmembrane region" description="Helical" evidence="6">
    <location>
        <begin position="35"/>
        <end position="55"/>
    </location>
</feature>
<dbReference type="AlphaFoldDB" id="A0A5C7FJL2"/>
<keyword evidence="3 6" id="KW-0812">Transmembrane</keyword>
<dbReference type="Proteomes" id="UP000321907">
    <property type="component" value="Unassembled WGS sequence"/>
</dbReference>
<evidence type="ECO:0000256" key="5">
    <source>
        <dbReference type="ARBA" id="ARBA00023136"/>
    </source>
</evidence>
<evidence type="ECO:0000313" key="8">
    <source>
        <dbReference type="Proteomes" id="UP000321907"/>
    </source>
</evidence>
<feature type="transmembrane region" description="Helical" evidence="6">
    <location>
        <begin position="439"/>
        <end position="458"/>
    </location>
</feature>
<feature type="transmembrane region" description="Helical" evidence="6">
    <location>
        <begin position="222"/>
        <end position="240"/>
    </location>
</feature>
<dbReference type="PANTHER" id="PTHR42948">
    <property type="entry name" value="TRANSPORTER"/>
    <property type="match status" value="1"/>
</dbReference>
<comment type="subcellular location">
    <subcellularLocation>
        <location evidence="1">Membrane</location>
        <topology evidence="1">Multi-pass membrane protein</topology>
    </subcellularLocation>
</comment>
<dbReference type="EMBL" id="VOXD01000002">
    <property type="protein sequence ID" value="TXF91485.1"/>
    <property type="molecule type" value="Genomic_DNA"/>
</dbReference>
<feature type="transmembrane region" description="Helical" evidence="6">
    <location>
        <begin position="252"/>
        <end position="273"/>
    </location>
</feature>
<evidence type="ECO:0000256" key="1">
    <source>
        <dbReference type="ARBA" id="ARBA00004141"/>
    </source>
</evidence>
<dbReference type="RefSeq" id="WP_147929025.1">
    <property type="nucleotide sequence ID" value="NZ_VOXD01000002.1"/>
</dbReference>
<name>A0A5C7FJL2_9BACT</name>
<evidence type="ECO:0000256" key="4">
    <source>
        <dbReference type="ARBA" id="ARBA00022989"/>
    </source>
</evidence>
<dbReference type="OrthoDB" id="9762833at2"/>
<feature type="transmembrane region" description="Helical" evidence="6">
    <location>
        <begin position="344"/>
        <end position="365"/>
    </location>
</feature>
<dbReference type="Pfam" id="PF00209">
    <property type="entry name" value="SNF"/>
    <property type="match status" value="2"/>
</dbReference>
<evidence type="ECO:0000256" key="2">
    <source>
        <dbReference type="ARBA" id="ARBA00022448"/>
    </source>
</evidence>
<sequence>MKFTKTGHILASAGAAIGVANLVIFPYRVHFFGGGAYLLAFVGFTLLMGIPLMVLENALGKRSGTDAVDAFRGEGDGKGWAWIGRLGIVTAVMVASFYLVLAGWTLDYVWHYLTDYETIAANHAGPTFGAAISTTGRALLFTGLFTALVAVICSGPLRSGVERLSKLAMPLLGLLIIFLVISLPILQPEAVDYSNLFRLDWDALFIPTETGELGILHALGQAFFSLGLGAASMLTFATHLDRNTNVLSNAPMIVHLDTVVAMLGAILVVPLLANVEGDIYNGPPLVFINLVEIFKTYGAVGQWIGLLFFVLLGVAILTSAVSLVEPALRALQAQRGWSRRTAGLSLGLLVFALSVPVVLSCSPSGPGWLTDFAGMGGADPSMGYFNFLLEWFGSISLLIGGLLLCLYLLFRWTLDGFFEELSLGGHEVSPRWRWQLSIAYKYIIPVGIGILLVAKLLVL</sequence>
<feature type="transmembrane region" description="Helical" evidence="6">
    <location>
        <begin position="303"/>
        <end position="324"/>
    </location>
</feature>
<feature type="transmembrane region" description="Helical" evidence="6">
    <location>
        <begin position="167"/>
        <end position="186"/>
    </location>
</feature>
<feature type="transmembrane region" description="Helical" evidence="6">
    <location>
        <begin position="138"/>
        <end position="155"/>
    </location>
</feature>
<dbReference type="SUPFAM" id="SSF161070">
    <property type="entry name" value="SNF-like"/>
    <property type="match status" value="1"/>
</dbReference>
<dbReference type="CDD" id="cd10336">
    <property type="entry name" value="SLC6sbd_Tyt1-Like"/>
    <property type="match status" value="1"/>
</dbReference>
<gene>
    <name evidence="7" type="ORF">FUA23_01965</name>
</gene>
<dbReference type="InterPro" id="IPR000175">
    <property type="entry name" value="Na/ntran_symport"/>
</dbReference>
<evidence type="ECO:0000256" key="3">
    <source>
        <dbReference type="ARBA" id="ARBA00022692"/>
    </source>
</evidence>
<accession>A0A5C7FJL2</accession>
<dbReference type="GO" id="GO:0016020">
    <property type="term" value="C:membrane"/>
    <property type="evidence" value="ECO:0007669"/>
    <property type="project" value="UniProtKB-SubCell"/>
</dbReference>
<evidence type="ECO:0000256" key="6">
    <source>
        <dbReference type="SAM" id="Phobius"/>
    </source>
</evidence>
<feature type="transmembrane region" description="Helical" evidence="6">
    <location>
        <begin position="82"/>
        <end position="106"/>
    </location>
</feature>
<dbReference type="InterPro" id="IPR037272">
    <property type="entry name" value="SNS_sf"/>
</dbReference>
<feature type="transmembrane region" description="Helical" evidence="6">
    <location>
        <begin position="7"/>
        <end position="29"/>
    </location>
</feature>
<dbReference type="PRINTS" id="PR00176">
    <property type="entry name" value="NANEUSMPORT"/>
</dbReference>
<keyword evidence="2" id="KW-0813">Transport</keyword>
<reference evidence="7 8" key="1">
    <citation type="submission" date="2019-08" db="EMBL/GenBank/DDBJ databases">
        <title>Lewinella sp. strain SSH13 Genome sequencing and assembly.</title>
        <authorList>
            <person name="Kim I."/>
        </authorList>
    </citation>
    <scope>NUCLEOTIDE SEQUENCE [LARGE SCALE GENOMIC DNA]</scope>
    <source>
        <strain evidence="7 8">SSH13</strain>
    </source>
</reference>
<dbReference type="PANTHER" id="PTHR42948:SF1">
    <property type="entry name" value="TRANSPORTER"/>
    <property type="match status" value="1"/>
</dbReference>
<comment type="caution">
    <text evidence="7">The sequence shown here is derived from an EMBL/GenBank/DDBJ whole genome shotgun (WGS) entry which is preliminary data.</text>
</comment>
<evidence type="ECO:0000313" key="7">
    <source>
        <dbReference type="EMBL" id="TXF91485.1"/>
    </source>
</evidence>
<organism evidence="7 8">
    <name type="scientific">Neolewinella aurantiaca</name>
    <dbReference type="NCBI Taxonomy" id="2602767"/>
    <lineage>
        <taxon>Bacteria</taxon>
        <taxon>Pseudomonadati</taxon>
        <taxon>Bacteroidota</taxon>
        <taxon>Saprospiria</taxon>
        <taxon>Saprospirales</taxon>
        <taxon>Lewinellaceae</taxon>
        <taxon>Neolewinella</taxon>
    </lineage>
</organism>
<feature type="transmembrane region" description="Helical" evidence="6">
    <location>
        <begin position="385"/>
        <end position="410"/>
    </location>
</feature>
<keyword evidence="4 6" id="KW-1133">Transmembrane helix</keyword>
<protein>
    <submittedName>
        <fullName evidence="7">Sodium-dependent transporter</fullName>
    </submittedName>
</protein>
<proteinExistence type="predicted"/>
<keyword evidence="5 6" id="KW-0472">Membrane</keyword>
<keyword evidence="8" id="KW-1185">Reference proteome</keyword>